<dbReference type="NCBIfam" id="TIGR00197">
    <property type="entry name" value="yjeF_nterm"/>
    <property type="match status" value="1"/>
</dbReference>
<name>A0ABP8XS94_9MICO</name>
<comment type="similarity">
    <text evidence="18">Belongs to the NnrE/AIBP family.</text>
</comment>
<dbReference type="InterPro" id="IPR036652">
    <property type="entry name" value="YjeF_N_dom_sf"/>
</dbReference>
<feature type="domain" description="YjeF N-terminal" evidence="22">
    <location>
        <begin position="18"/>
        <end position="227"/>
    </location>
</feature>
<comment type="catalytic activity">
    <reaction evidence="16 17 19">
        <text>(6S)-NADPHX + ADP = AMP + phosphate + NADPH + H(+)</text>
        <dbReference type="Rhea" id="RHEA:32235"/>
        <dbReference type="ChEBI" id="CHEBI:15378"/>
        <dbReference type="ChEBI" id="CHEBI:43474"/>
        <dbReference type="ChEBI" id="CHEBI:57783"/>
        <dbReference type="ChEBI" id="CHEBI:64076"/>
        <dbReference type="ChEBI" id="CHEBI:456215"/>
        <dbReference type="ChEBI" id="CHEBI:456216"/>
        <dbReference type="EC" id="4.2.1.136"/>
    </reaction>
</comment>
<evidence type="ECO:0000256" key="10">
    <source>
        <dbReference type="ARBA" id="ARBA00023027"/>
    </source>
</evidence>
<dbReference type="PANTHER" id="PTHR12592:SF0">
    <property type="entry name" value="ATP-DEPENDENT (S)-NAD(P)H-HYDRATE DEHYDRATASE"/>
    <property type="match status" value="1"/>
</dbReference>
<dbReference type="SUPFAM" id="SSF53613">
    <property type="entry name" value="Ribokinase-like"/>
    <property type="match status" value="1"/>
</dbReference>
<dbReference type="Gene3D" id="3.40.50.10260">
    <property type="entry name" value="YjeF N-terminal domain"/>
    <property type="match status" value="1"/>
</dbReference>
<keyword evidence="9 18" id="KW-0630">Potassium</keyword>
<comment type="function">
    <text evidence="18">Catalyzes the epimerization of the S- and R-forms of NAD(P)HX, a damaged form of NAD(P)H that is a result of enzymatic or heat-dependent hydration. This is a prerequisite for the S-specific NAD(P)H-hydrate dehydratase to allow the repair of both epimers of NAD(P)HX.</text>
</comment>
<evidence type="ECO:0000313" key="24">
    <source>
        <dbReference type="Proteomes" id="UP001500843"/>
    </source>
</evidence>
<dbReference type="HAMAP" id="MF_01966">
    <property type="entry name" value="NADHX_epimerase"/>
    <property type="match status" value="1"/>
</dbReference>
<comment type="function">
    <text evidence="17">Catalyzes the dehydration of the S-form of NAD(P)HX at the expense of ADP, which is converted to AMP. Together with NAD(P)HX epimerase, which catalyzes the epimerization of the S- and R-forms, the enzyme allows the repair of both epimers of NAD(P)HX, a damaged form of NAD(P)H that is a result of enzymatic or heat-dependent hydration.</text>
</comment>
<comment type="similarity">
    <text evidence="4 19">In the C-terminal section; belongs to the NnrD/CARKD family.</text>
</comment>
<dbReference type="Pfam" id="PF01256">
    <property type="entry name" value="Carb_kinase"/>
    <property type="match status" value="1"/>
</dbReference>
<feature type="binding site" evidence="17">
    <location>
        <position position="443"/>
    </location>
    <ligand>
        <name>AMP</name>
        <dbReference type="ChEBI" id="CHEBI:456215"/>
    </ligand>
</feature>
<evidence type="ECO:0000256" key="11">
    <source>
        <dbReference type="ARBA" id="ARBA00023235"/>
    </source>
</evidence>
<evidence type="ECO:0000256" key="16">
    <source>
        <dbReference type="ARBA" id="ARBA00049209"/>
    </source>
</evidence>
<comment type="subunit">
    <text evidence="17">Homotetramer.</text>
</comment>
<accession>A0ABP8XS94</accession>
<feature type="binding site" evidence="18">
    <location>
        <begin position="142"/>
        <end position="148"/>
    </location>
    <ligand>
        <name>(6S)-NADPHX</name>
        <dbReference type="ChEBI" id="CHEBI:64076"/>
    </ligand>
</feature>
<evidence type="ECO:0000256" key="2">
    <source>
        <dbReference type="ARBA" id="ARBA00000909"/>
    </source>
</evidence>
<feature type="binding site" evidence="17">
    <location>
        <position position="270"/>
    </location>
    <ligand>
        <name>(6S)-NADPHX</name>
        <dbReference type="ChEBI" id="CHEBI:64076"/>
    </ligand>
</feature>
<evidence type="ECO:0000256" key="12">
    <source>
        <dbReference type="ARBA" id="ARBA00023239"/>
    </source>
</evidence>
<comment type="cofactor">
    <cofactor evidence="18 19">
        <name>K(+)</name>
        <dbReference type="ChEBI" id="CHEBI:29103"/>
    </cofactor>
    <text evidence="18 19">Binds 1 potassium ion per subunit.</text>
</comment>
<evidence type="ECO:0000256" key="19">
    <source>
        <dbReference type="PIRNR" id="PIRNR017184"/>
    </source>
</evidence>
<evidence type="ECO:0000313" key="23">
    <source>
        <dbReference type="EMBL" id="GAA4712882.1"/>
    </source>
</evidence>
<comment type="caution">
    <text evidence="18">Lacks conserved residue(s) required for the propagation of feature annotation.</text>
</comment>
<evidence type="ECO:0000256" key="14">
    <source>
        <dbReference type="ARBA" id="ARBA00025153"/>
    </source>
</evidence>
<dbReference type="PANTHER" id="PTHR12592">
    <property type="entry name" value="ATP-DEPENDENT (S)-NAD(P)H-HYDRATE DEHYDRATASE FAMILY MEMBER"/>
    <property type="match status" value="1"/>
</dbReference>
<dbReference type="Proteomes" id="UP001500843">
    <property type="component" value="Unassembled WGS sequence"/>
</dbReference>
<feature type="binding site" evidence="18">
    <location>
        <position position="138"/>
    </location>
    <ligand>
        <name>K(+)</name>
        <dbReference type="ChEBI" id="CHEBI:29103"/>
    </ligand>
</feature>
<evidence type="ECO:0000256" key="17">
    <source>
        <dbReference type="HAMAP-Rule" id="MF_01965"/>
    </source>
</evidence>
<dbReference type="CDD" id="cd01171">
    <property type="entry name" value="YXKO-related"/>
    <property type="match status" value="1"/>
</dbReference>
<dbReference type="EC" id="5.1.99.6" evidence="19"/>
<evidence type="ECO:0000256" key="8">
    <source>
        <dbReference type="ARBA" id="ARBA00022857"/>
    </source>
</evidence>
<keyword evidence="11 18" id="KW-0413">Isomerase</keyword>
<comment type="catalytic activity">
    <reaction evidence="2 18 19">
        <text>(6R)-NADPHX = (6S)-NADPHX</text>
        <dbReference type="Rhea" id="RHEA:32227"/>
        <dbReference type="ChEBI" id="CHEBI:64076"/>
        <dbReference type="ChEBI" id="CHEBI:64077"/>
        <dbReference type="EC" id="5.1.99.6"/>
    </reaction>
</comment>
<evidence type="ECO:0000256" key="3">
    <source>
        <dbReference type="ARBA" id="ARBA00006001"/>
    </source>
</evidence>
<evidence type="ECO:0000256" key="5">
    <source>
        <dbReference type="ARBA" id="ARBA00022723"/>
    </source>
</evidence>
<evidence type="ECO:0000256" key="20">
    <source>
        <dbReference type="SAM" id="MobiDB-lite"/>
    </source>
</evidence>
<comment type="function">
    <text evidence="14 19">Bifunctional enzyme that catalyzes the epimerization of the S- and R-forms of NAD(P)HX and the dehydration of the S-form of NAD(P)HX at the expense of ADP, which is converted to AMP. This allows the repair of both epimers of NAD(P)HX, a damaged form of NAD(P)H that is a result of enzymatic or heat-dependent hydration.</text>
</comment>
<dbReference type="SUPFAM" id="SSF64153">
    <property type="entry name" value="YjeF N-terminal domain-like"/>
    <property type="match status" value="1"/>
</dbReference>
<feature type="binding site" evidence="17">
    <location>
        <begin position="414"/>
        <end position="418"/>
    </location>
    <ligand>
        <name>AMP</name>
        <dbReference type="ChEBI" id="CHEBI:456215"/>
    </ligand>
</feature>
<comment type="catalytic activity">
    <reaction evidence="15 17 19">
        <text>(6S)-NADHX + ADP = AMP + phosphate + NADH + H(+)</text>
        <dbReference type="Rhea" id="RHEA:32223"/>
        <dbReference type="ChEBI" id="CHEBI:15378"/>
        <dbReference type="ChEBI" id="CHEBI:43474"/>
        <dbReference type="ChEBI" id="CHEBI:57945"/>
        <dbReference type="ChEBI" id="CHEBI:64074"/>
        <dbReference type="ChEBI" id="CHEBI:456215"/>
        <dbReference type="ChEBI" id="CHEBI:456216"/>
        <dbReference type="EC" id="4.2.1.136"/>
    </reaction>
</comment>
<evidence type="ECO:0000256" key="1">
    <source>
        <dbReference type="ARBA" id="ARBA00000013"/>
    </source>
</evidence>
<keyword evidence="7 17" id="KW-0067">ATP-binding</keyword>
<dbReference type="Gene3D" id="3.40.1190.20">
    <property type="match status" value="1"/>
</dbReference>
<comment type="similarity">
    <text evidence="3 19">In the N-terminal section; belongs to the NnrE/AIBP family.</text>
</comment>
<feature type="binding site" evidence="18">
    <location>
        <position position="170"/>
    </location>
    <ligand>
        <name>(6S)-NADPHX</name>
        <dbReference type="ChEBI" id="CHEBI:64076"/>
    </ligand>
</feature>
<feature type="binding site" evidence="17">
    <location>
        <position position="372"/>
    </location>
    <ligand>
        <name>(6S)-NADPHX</name>
        <dbReference type="ChEBI" id="CHEBI:64076"/>
    </ligand>
</feature>
<evidence type="ECO:0000256" key="15">
    <source>
        <dbReference type="ARBA" id="ARBA00048238"/>
    </source>
</evidence>
<dbReference type="PROSITE" id="PS51385">
    <property type="entry name" value="YJEF_N"/>
    <property type="match status" value="1"/>
</dbReference>
<feature type="binding site" evidence="18">
    <location>
        <position position="173"/>
    </location>
    <ligand>
        <name>K(+)</name>
        <dbReference type="ChEBI" id="CHEBI:29103"/>
    </ligand>
</feature>
<feature type="binding site" evidence="18">
    <location>
        <begin position="74"/>
        <end position="78"/>
    </location>
    <ligand>
        <name>(6S)-NADPHX</name>
        <dbReference type="ChEBI" id="CHEBI:64076"/>
    </ligand>
</feature>
<feature type="domain" description="YjeF C-terminal" evidence="21">
    <location>
        <begin position="235"/>
        <end position="500"/>
    </location>
</feature>
<evidence type="ECO:0000256" key="13">
    <source>
        <dbReference type="ARBA" id="ARBA00023268"/>
    </source>
</evidence>
<keyword evidence="24" id="KW-1185">Reference proteome</keyword>
<dbReference type="InterPro" id="IPR030677">
    <property type="entry name" value="Nnr"/>
</dbReference>
<evidence type="ECO:0000256" key="18">
    <source>
        <dbReference type="HAMAP-Rule" id="MF_01966"/>
    </source>
</evidence>
<dbReference type="PROSITE" id="PS51383">
    <property type="entry name" value="YJEF_C_3"/>
    <property type="match status" value="1"/>
</dbReference>
<feature type="binding site" evidence="17">
    <location>
        <position position="320"/>
    </location>
    <ligand>
        <name>(6S)-NADPHX</name>
        <dbReference type="ChEBI" id="CHEBI:64076"/>
    </ligand>
</feature>
<feature type="binding site" evidence="17">
    <location>
        <position position="444"/>
    </location>
    <ligand>
        <name>(6S)-NADPHX</name>
        <dbReference type="ChEBI" id="CHEBI:64076"/>
    </ligand>
</feature>
<dbReference type="EMBL" id="BAABHM010000017">
    <property type="protein sequence ID" value="GAA4712882.1"/>
    <property type="molecule type" value="Genomic_DNA"/>
</dbReference>
<dbReference type="InterPro" id="IPR000631">
    <property type="entry name" value="CARKD"/>
</dbReference>
<organism evidence="23 24">
    <name type="scientific">Promicromonospora umidemergens</name>
    <dbReference type="NCBI Taxonomy" id="629679"/>
    <lineage>
        <taxon>Bacteria</taxon>
        <taxon>Bacillati</taxon>
        <taxon>Actinomycetota</taxon>
        <taxon>Actinomycetes</taxon>
        <taxon>Micrococcales</taxon>
        <taxon>Promicromonosporaceae</taxon>
        <taxon>Promicromonospora</taxon>
    </lineage>
</organism>
<feature type="region of interest" description="Disordered" evidence="20">
    <location>
        <begin position="512"/>
        <end position="531"/>
    </location>
</feature>
<evidence type="ECO:0000259" key="21">
    <source>
        <dbReference type="PROSITE" id="PS51383"/>
    </source>
</evidence>
<gene>
    <name evidence="17" type="primary">nnrD</name>
    <name evidence="18" type="synonym">nnrE</name>
    <name evidence="23" type="ORF">GCM10023198_39780</name>
</gene>
<dbReference type="EC" id="4.2.1.136" evidence="19"/>
<dbReference type="InterPro" id="IPR029056">
    <property type="entry name" value="Ribokinase-like"/>
</dbReference>
<proteinExistence type="inferred from homology"/>
<keyword evidence="8 17" id="KW-0521">NADP</keyword>
<feature type="binding site" evidence="18">
    <location>
        <position position="75"/>
    </location>
    <ligand>
        <name>K(+)</name>
        <dbReference type="ChEBI" id="CHEBI:29103"/>
    </ligand>
</feature>
<comment type="cofactor">
    <cofactor evidence="17">
        <name>Mg(2+)</name>
        <dbReference type="ChEBI" id="CHEBI:18420"/>
    </cofactor>
</comment>
<keyword evidence="10 17" id="KW-0520">NAD</keyword>
<sequence length="531" mass="54369">MWHRVAVTSGNVIHAYSSVQVQSAVAGALGVACSDDELIRKAAFGLAQACLTELRDTFGSAHGCTVVLLVGTGKNGADAMVAGKHLRERGVAVHAIATGGHVDVIGTRHLDVPAIDATDTAGLIQALDLIARADMVVDGIVGDAMVGDLRAPASDLVEAIPDGAMVVAVDVPSGVDPDSGAIGGIHVRADVTVTFGAYKRCLLLPPAAEVVGRLVFVDVGITPRLDVEGQVQRLSSVGVAERWPVPGPGDHKYSRGLLGIVAGSERYPGAAVLACLGAFGTGVGIVRYTGPRHVGDLILEHVPEAERFPGKVDTYLLGSGVLDDPDQERAIDEALATGLPCVVDAGAIETCVRRRAAGDRPTPGDRILLTPHVGELARSLAALGREATTADILHRPYEHALRVAEAAEVTVLLKGSTTIVVGPDGRAFSQDEGPAWLATAGSGDVLAGIAGALSSAGLSALEVGAMAAFVHGRAAAMAADDGPLRASKIAEHAPGAVRELLAERTALVRPRAGRRGGRGLARAGGRGRGRE</sequence>
<evidence type="ECO:0000256" key="4">
    <source>
        <dbReference type="ARBA" id="ARBA00009524"/>
    </source>
</evidence>
<dbReference type="PIRSF" id="PIRSF017184">
    <property type="entry name" value="Nnr"/>
    <property type="match status" value="1"/>
</dbReference>
<comment type="caution">
    <text evidence="23">The sequence shown here is derived from an EMBL/GenBank/DDBJ whole genome shotgun (WGS) entry which is preliminary data.</text>
</comment>
<protein>
    <recommendedName>
        <fullName evidence="19">Bifunctional NAD(P)H-hydrate repair enzyme</fullName>
    </recommendedName>
    <alternativeName>
        <fullName evidence="19">Nicotinamide nucleotide repair protein</fullName>
    </alternativeName>
    <domain>
        <recommendedName>
            <fullName evidence="19">ADP-dependent (S)-NAD(P)H-hydrate dehydratase</fullName>
            <ecNumber evidence="19">4.2.1.136</ecNumber>
        </recommendedName>
        <alternativeName>
            <fullName evidence="19">ADP-dependent NAD(P)HX dehydratase</fullName>
        </alternativeName>
    </domain>
    <domain>
        <recommendedName>
            <fullName evidence="19">NAD(P)H-hydrate epimerase</fullName>
            <ecNumber evidence="19">5.1.99.6</ecNumber>
        </recommendedName>
    </domain>
</protein>
<keyword evidence="5 18" id="KW-0479">Metal-binding</keyword>
<evidence type="ECO:0000259" key="22">
    <source>
        <dbReference type="PROSITE" id="PS51385"/>
    </source>
</evidence>
<dbReference type="InterPro" id="IPR004443">
    <property type="entry name" value="YjeF_N_dom"/>
</dbReference>
<keyword evidence="12 17" id="KW-0456">Lyase</keyword>
<evidence type="ECO:0000256" key="9">
    <source>
        <dbReference type="ARBA" id="ARBA00022958"/>
    </source>
</evidence>
<dbReference type="PROSITE" id="PS51257">
    <property type="entry name" value="PROKAR_LIPOPROTEIN"/>
    <property type="match status" value="1"/>
</dbReference>
<reference evidence="24" key="1">
    <citation type="journal article" date="2019" name="Int. J. Syst. Evol. Microbiol.">
        <title>The Global Catalogue of Microorganisms (GCM) 10K type strain sequencing project: providing services to taxonomists for standard genome sequencing and annotation.</title>
        <authorList>
            <consortium name="The Broad Institute Genomics Platform"/>
            <consortium name="The Broad Institute Genome Sequencing Center for Infectious Disease"/>
            <person name="Wu L."/>
            <person name="Ma J."/>
        </authorList>
    </citation>
    <scope>NUCLEOTIDE SEQUENCE [LARGE SCALE GENOMIC DNA]</scope>
    <source>
        <strain evidence="24">JCM 17975</strain>
    </source>
</reference>
<evidence type="ECO:0000256" key="6">
    <source>
        <dbReference type="ARBA" id="ARBA00022741"/>
    </source>
</evidence>
<keyword evidence="13" id="KW-0511">Multifunctional enzyme</keyword>
<evidence type="ECO:0000256" key="7">
    <source>
        <dbReference type="ARBA" id="ARBA00022840"/>
    </source>
</evidence>
<keyword evidence="6 17" id="KW-0547">Nucleotide-binding</keyword>
<dbReference type="HAMAP" id="MF_01965">
    <property type="entry name" value="NADHX_dehydratase"/>
    <property type="match status" value="1"/>
</dbReference>
<dbReference type="Pfam" id="PF03853">
    <property type="entry name" value="YjeF_N"/>
    <property type="match status" value="1"/>
</dbReference>
<comment type="similarity">
    <text evidence="17">Belongs to the NnrD/CARKD family.</text>
</comment>
<comment type="catalytic activity">
    <reaction evidence="1 18 19">
        <text>(6R)-NADHX = (6S)-NADHX</text>
        <dbReference type="Rhea" id="RHEA:32215"/>
        <dbReference type="ChEBI" id="CHEBI:64074"/>
        <dbReference type="ChEBI" id="CHEBI:64075"/>
        <dbReference type="EC" id="5.1.99.6"/>
    </reaction>
</comment>